<evidence type="ECO:0000313" key="2">
    <source>
        <dbReference type="EMBL" id="SFE87798.1"/>
    </source>
</evidence>
<dbReference type="RefSeq" id="WP_046228938.1">
    <property type="nucleotide sequence ID" value="NZ_FONN01000008.1"/>
</dbReference>
<dbReference type="SUPFAM" id="SSF143597">
    <property type="entry name" value="YojJ-like"/>
    <property type="match status" value="1"/>
</dbReference>
<accession>A0A1I2E5K0</accession>
<dbReference type="Pfam" id="PF02457">
    <property type="entry name" value="DAC"/>
    <property type="match status" value="1"/>
</dbReference>
<protein>
    <submittedName>
        <fullName evidence="2">DisA checkpoint controller nucleotide-binding</fullName>
    </submittedName>
</protein>
<dbReference type="InterPro" id="IPR011990">
    <property type="entry name" value="TPR-like_helical_dom_sf"/>
</dbReference>
<evidence type="ECO:0000313" key="3">
    <source>
        <dbReference type="Proteomes" id="UP000183410"/>
    </source>
</evidence>
<feature type="domain" description="DAC" evidence="1">
    <location>
        <begin position="425"/>
        <end position="582"/>
    </location>
</feature>
<dbReference type="InterPro" id="IPR036888">
    <property type="entry name" value="DNA_integrity_DisA_N_sf"/>
</dbReference>
<dbReference type="PROSITE" id="PS51794">
    <property type="entry name" value="DAC"/>
    <property type="match status" value="1"/>
</dbReference>
<sequence length="864" mass="100089">MSDFEDINKTVYENLEQILQKLDDRLDLKLFAIVINDENQKWIEKIRVKNVLSDEPGKETEVIQEELNSPEEVFKQLSPYLKKPDGDLKQFILELENHNFNTHMLNSNLTDLDASENEATIESNNDLPFRPLSRESAVFYFSFFNLEVDKNKYTIKYILSIEYLDVEARTNFLERPNLSFLRMLLDYYFSDFYRFTADGYLFVNDDQVIEIKYKENSTQFLQRMARLFFGKIQDFIVSEVNLLDLATTEIDLSETLRNQYYINNLFEKIDGISTRTYEGESPFGCMLLLKTSMLDDSKLIKYLIRFQNHLPLNLEDSRRIRKLLELTNNERDLYLIADDRAIYGVGEIDWSQLKDNLVFKIEFKGLSRYDLLLVTTEEKQYTDARVVAEEESKIFKMTMNLEIISHNLTSISFQHPGIGASGFNAELFKRTMKTQFKEVTPSLTDEAIEKLRLVIQKATEQQSGSMVVITDRETAETELIKLGKQSTPILTTEINPAFIKYLTSIDGAIYFDTSGACHAIGVILDGLAQPHLGDSSRGARFHSAYHYLEKLKGTTGCVIAIISEDGMVNLIPEQVNEKIVRQLVREMISHIRDNDKLSDETIKNDEIFKDYERRLEEAARETDIDHHHFFKIAIAFFEKKHYKDAASYYKKGLDKYGHFNLEYDRKFGQILILNALNTMDSERELEYYKETLEQLNKVINNTVESARNLHDYNRRALALQGIAAFTSSKKQKTDLLRDAISDITISIGLKKTKKNILYHNRGSIYLDLKNEQEAVNDFIASELESSEELTISYIEKLIMKTPSIYLHALSSYVEKKNSKKDSKALEDLLRKYGAKLSTESLEVAAALEQYGMDDQVQNNENEEI</sequence>
<dbReference type="Proteomes" id="UP000183410">
    <property type="component" value="Unassembled WGS sequence"/>
</dbReference>
<dbReference type="Pfam" id="PF21750">
    <property type="entry name" value="DACNH"/>
    <property type="match status" value="1"/>
</dbReference>
<reference evidence="3" key="1">
    <citation type="submission" date="2016-10" db="EMBL/GenBank/DDBJ databases">
        <authorList>
            <person name="Varghese N."/>
            <person name="Submissions S."/>
        </authorList>
    </citation>
    <scope>NUCLEOTIDE SEQUENCE [LARGE SCALE GENOMIC DNA]</scope>
    <source>
        <strain evidence="3">CGMCC 1.10223</strain>
    </source>
</reference>
<dbReference type="InterPro" id="IPR048555">
    <property type="entry name" value="DACNH"/>
</dbReference>
<dbReference type="InterPro" id="IPR003390">
    <property type="entry name" value="DNA_integrity_scan_DisA_N"/>
</dbReference>
<dbReference type="EMBL" id="FONN01000008">
    <property type="protein sequence ID" value="SFE87798.1"/>
    <property type="molecule type" value="Genomic_DNA"/>
</dbReference>
<name>A0A1I2E5K0_9BACL</name>
<dbReference type="AlphaFoldDB" id="A0A1I2E5K0"/>
<organism evidence="2 3">
    <name type="scientific">Paenibacillus algorifonticola</name>
    <dbReference type="NCBI Taxonomy" id="684063"/>
    <lineage>
        <taxon>Bacteria</taxon>
        <taxon>Bacillati</taxon>
        <taxon>Bacillota</taxon>
        <taxon>Bacilli</taxon>
        <taxon>Bacillales</taxon>
        <taxon>Paenibacillaceae</taxon>
        <taxon>Paenibacillus</taxon>
    </lineage>
</organism>
<keyword evidence="3" id="KW-1185">Reference proteome</keyword>
<gene>
    <name evidence="2" type="ORF">SAMN04487969_108181</name>
</gene>
<proteinExistence type="predicted"/>
<evidence type="ECO:0000259" key="1">
    <source>
        <dbReference type="PROSITE" id="PS51794"/>
    </source>
</evidence>
<dbReference type="Gene3D" id="1.25.40.10">
    <property type="entry name" value="Tetratricopeptide repeat domain"/>
    <property type="match status" value="1"/>
</dbReference>
<dbReference type="Gene3D" id="3.40.1700.10">
    <property type="entry name" value="DNA integrity scanning protein, DisA, N-terminal domain"/>
    <property type="match status" value="1"/>
</dbReference>
<dbReference type="OrthoDB" id="5569081at2"/>